<dbReference type="AlphaFoldDB" id="A0A927BJ51"/>
<gene>
    <name evidence="1" type="ORF">ID875_02660</name>
</gene>
<protein>
    <submittedName>
        <fullName evidence="1">Immunity 49 family protein</fullName>
    </submittedName>
</protein>
<sequence length="265" mass="29639">MQESLDEAIDVIATSDTARAAALGTSLNIARIRCVLDPDAVILETWESWLLAMQIHTAVFAAATTSDEHVDCRVGQANLRLTATGPQFHVNAGTWVSAFFLAIICRETARLDELAQVPVSLLRDCGGEMDEYIYAWVETLQSFWLRRNDVSEKLVQAVNLSAPEVARIQDAETMGKLLYPPIMLFYRYLRHDAEGFNTALHDALLWHKEYWSEEPDRMDNIEGVVAIAPLAIACLARAEGIPIDVKSPYIPQALLEFSWRGEFDA</sequence>
<dbReference type="EMBL" id="JACWUS010000001">
    <property type="protein sequence ID" value="MBD2827571.1"/>
    <property type="molecule type" value="Genomic_DNA"/>
</dbReference>
<comment type="caution">
    <text evidence="1">The sequence shown here is derived from an EMBL/GenBank/DDBJ whole genome shotgun (WGS) entry which is preliminary data.</text>
</comment>
<evidence type="ECO:0000313" key="1">
    <source>
        <dbReference type="EMBL" id="MBD2827571.1"/>
    </source>
</evidence>
<proteinExistence type="predicted"/>
<organism evidence="1">
    <name type="scientific">Streptomyces globisporus</name>
    <dbReference type="NCBI Taxonomy" id="1908"/>
    <lineage>
        <taxon>Bacteria</taxon>
        <taxon>Bacillati</taxon>
        <taxon>Actinomycetota</taxon>
        <taxon>Actinomycetes</taxon>
        <taxon>Kitasatosporales</taxon>
        <taxon>Streptomycetaceae</taxon>
        <taxon>Streptomyces</taxon>
    </lineage>
</organism>
<reference evidence="1" key="1">
    <citation type="journal article" date="2020" name="PLoS ONE">
        <title>Isolation and characterization of Streptomyces bacteriophages and Streptomyces strains encoding biosynthetic arsenals: Streptomyces strains and phages for antibiotic discovery.</title>
        <authorList>
            <person name="Montano E.T."/>
            <person name="Nideffer J.F."/>
            <person name="Brumage L."/>
            <person name="Erb M."/>
            <person name="Derman A.I."/>
            <person name="Davis J.P."/>
            <person name="Estrada E."/>
            <person name="Fu S."/>
            <person name="Le D."/>
            <person name="Vuppala A."/>
            <person name="Tran C."/>
            <person name="Luterstein E."/>
            <person name="Lakkaraju S."/>
            <person name="Panchagnula S."/>
            <person name="Ren C."/>
            <person name="Doan J."/>
            <person name="Tran S."/>
            <person name="Soriano J."/>
            <person name="Fujita Y."/>
            <person name="Gutala P."/>
            <person name="Fujii Q."/>
            <person name="Lee M."/>
            <person name="Bui A."/>
            <person name="Villarreal C."/>
            <person name="Shing S.R."/>
            <person name="Kim S."/>
            <person name="Freeman D."/>
            <person name="Racha V."/>
            <person name="Ho A."/>
            <person name="Kumar P."/>
            <person name="Falah K."/>
            <person name="Dawson T."/>
            <person name="Enustun E."/>
            <person name="Prichard A."/>
            <person name="Gomez A."/>
            <person name="Khanna K."/>
            <person name="Trigg S."/>
            <person name="Fernandez L."/>
            <person name="Pogliano K."/>
            <person name="Pogliano J."/>
        </authorList>
    </citation>
    <scope>NUCLEOTIDE SEQUENCE</scope>
    <source>
        <strain evidence="1">QF2</strain>
    </source>
</reference>
<dbReference type="Pfam" id="PF15575">
    <property type="entry name" value="Imm49"/>
    <property type="match status" value="1"/>
</dbReference>
<name>A0A927BJ51_STRGL</name>
<accession>A0A927BJ51</accession>
<dbReference type="InterPro" id="IPR029074">
    <property type="entry name" value="Imm49"/>
</dbReference>